<feature type="transmembrane region" description="Helical" evidence="1">
    <location>
        <begin position="174"/>
        <end position="190"/>
    </location>
</feature>
<keyword evidence="1" id="KW-0472">Membrane</keyword>
<keyword evidence="1" id="KW-1133">Transmembrane helix</keyword>
<feature type="transmembrane region" description="Helical" evidence="1">
    <location>
        <begin position="364"/>
        <end position="384"/>
    </location>
</feature>
<evidence type="ECO:0000256" key="1">
    <source>
        <dbReference type="SAM" id="Phobius"/>
    </source>
</evidence>
<dbReference type="EMBL" id="FOLQ01000001">
    <property type="protein sequence ID" value="SFC04568.1"/>
    <property type="molecule type" value="Genomic_DNA"/>
</dbReference>
<feature type="transmembrane region" description="Helical" evidence="1">
    <location>
        <begin position="25"/>
        <end position="46"/>
    </location>
</feature>
<evidence type="ECO:0008006" key="4">
    <source>
        <dbReference type="Google" id="ProtNLM"/>
    </source>
</evidence>
<accession>A0A1I1G414</accession>
<keyword evidence="1" id="KW-0812">Transmembrane</keyword>
<name>A0A1I1G414_9BACT</name>
<organism evidence="2 3">
    <name type="scientific">Spirosoma endophyticum</name>
    <dbReference type="NCBI Taxonomy" id="662367"/>
    <lineage>
        <taxon>Bacteria</taxon>
        <taxon>Pseudomonadati</taxon>
        <taxon>Bacteroidota</taxon>
        <taxon>Cytophagia</taxon>
        <taxon>Cytophagales</taxon>
        <taxon>Cytophagaceae</taxon>
        <taxon>Spirosoma</taxon>
    </lineage>
</organism>
<feature type="transmembrane region" description="Helical" evidence="1">
    <location>
        <begin position="220"/>
        <end position="241"/>
    </location>
</feature>
<reference evidence="2 3" key="1">
    <citation type="submission" date="2016-10" db="EMBL/GenBank/DDBJ databases">
        <authorList>
            <person name="de Groot N.N."/>
        </authorList>
    </citation>
    <scope>NUCLEOTIDE SEQUENCE [LARGE SCALE GENOMIC DNA]</scope>
    <source>
        <strain evidence="2 3">DSM 26130</strain>
    </source>
</reference>
<gene>
    <name evidence="2" type="ORF">SAMN05216167_101344</name>
</gene>
<feature type="transmembrane region" description="Helical" evidence="1">
    <location>
        <begin position="339"/>
        <end position="357"/>
    </location>
</feature>
<dbReference type="OrthoDB" id="907929at2"/>
<feature type="transmembrane region" description="Helical" evidence="1">
    <location>
        <begin position="268"/>
        <end position="294"/>
    </location>
</feature>
<dbReference type="RefSeq" id="WP_093822724.1">
    <property type="nucleotide sequence ID" value="NZ_FOLQ01000001.1"/>
</dbReference>
<feature type="transmembrane region" description="Helical" evidence="1">
    <location>
        <begin position="197"/>
        <end position="214"/>
    </location>
</feature>
<evidence type="ECO:0000313" key="3">
    <source>
        <dbReference type="Proteomes" id="UP000198598"/>
    </source>
</evidence>
<feature type="transmembrane region" description="Helical" evidence="1">
    <location>
        <begin position="148"/>
        <end position="168"/>
    </location>
</feature>
<dbReference type="AlphaFoldDB" id="A0A1I1G414"/>
<keyword evidence="3" id="KW-1185">Reference proteome</keyword>
<proteinExistence type="predicted"/>
<feature type="transmembrane region" description="Helical" evidence="1">
    <location>
        <begin position="404"/>
        <end position="420"/>
    </location>
</feature>
<evidence type="ECO:0000313" key="2">
    <source>
        <dbReference type="EMBL" id="SFC04568.1"/>
    </source>
</evidence>
<dbReference type="Proteomes" id="UP000198598">
    <property type="component" value="Unassembled WGS sequence"/>
</dbReference>
<feature type="transmembrane region" description="Helical" evidence="1">
    <location>
        <begin position="122"/>
        <end position="141"/>
    </location>
</feature>
<feature type="transmembrane region" description="Helical" evidence="1">
    <location>
        <begin position="427"/>
        <end position="444"/>
    </location>
</feature>
<protein>
    <recommendedName>
        <fullName evidence="4">Dolichyl-phosphate-mannose-protein mannosyltransferase</fullName>
    </recommendedName>
</protein>
<dbReference type="STRING" id="662367.SAMN05216167_101344"/>
<sequence>MRQAQSLTNPFSKNNPIRLATHSNWFWPLLLGLLTMILGSLVVGNFSHPMSDGNDTDQFEYVGYFFTKNLSFNPFPHLKLVNTQTFYPYGTNQVFLDWGFERDYWYRLCYKFFDGPGPYLQFYYVYSLVVTSVGTFILLRFRFGVPKSLVVGLIVSIFNFYALWKFPVHMNVCVGHWTTLCIVATYRLLYDVVEKKPVSLVFILVWIWLHVQILSQELGYVAGFALTFTTLTIPFLVVVLFNRFRKTDYFLSGKVFLQEEWNQQKPGILFFLFLLVVSLYLYLPLTLQIAFTAWSFNFEAIPELRAWSHPARLFLPHLPGLHSYAIPYQKWLHDTFESYGQGSPGLYLIILGGLGLWQTRRRVAVWLPIVLMLVLCLLYHPVAFPTLKLFPWFSFNRHGGRASLVYPVLFCLLALPITWPRQLSGKLLGVLLLGLMGMEWYTGYHNRLFYPLNVASDNLLRYCAIVRQQPGSAVLDFPFCTIGANGVGFEEGLCPYYAKQNAVFTFRRFYDKSAVGQYFGRLHPGQIQPFLRDGWPRLLTPGRAFTEQDWQFLHTFLRQNNFAGINLYPDLLTNKQVADFYQHYGLPIAETRFPAAGRVVFIPVRKEK</sequence>